<proteinExistence type="predicted"/>
<accession>A0A5B7J9Y5</accession>
<evidence type="ECO:0000313" key="1">
    <source>
        <dbReference type="EMBL" id="MPC91495.1"/>
    </source>
</evidence>
<sequence>MPHPTMERICWDLISV</sequence>
<organism evidence="1 2">
    <name type="scientific">Portunus trituberculatus</name>
    <name type="common">Swimming crab</name>
    <name type="synonym">Neptunus trituberculatus</name>
    <dbReference type="NCBI Taxonomy" id="210409"/>
    <lineage>
        <taxon>Eukaryota</taxon>
        <taxon>Metazoa</taxon>
        <taxon>Ecdysozoa</taxon>
        <taxon>Arthropoda</taxon>
        <taxon>Crustacea</taxon>
        <taxon>Multicrustacea</taxon>
        <taxon>Malacostraca</taxon>
        <taxon>Eumalacostraca</taxon>
        <taxon>Eucarida</taxon>
        <taxon>Decapoda</taxon>
        <taxon>Pleocyemata</taxon>
        <taxon>Brachyura</taxon>
        <taxon>Eubrachyura</taxon>
        <taxon>Portunoidea</taxon>
        <taxon>Portunidae</taxon>
        <taxon>Portuninae</taxon>
        <taxon>Portunus</taxon>
    </lineage>
</organism>
<dbReference type="AlphaFoldDB" id="A0A5B7J9Y5"/>
<gene>
    <name evidence="1" type="ORF">E2C01_086535</name>
</gene>
<keyword evidence="2" id="KW-1185">Reference proteome</keyword>
<reference evidence="1 2" key="1">
    <citation type="submission" date="2019-05" db="EMBL/GenBank/DDBJ databases">
        <title>Another draft genome of Portunus trituberculatus and its Hox gene families provides insights of decapod evolution.</title>
        <authorList>
            <person name="Jeong J.-H."/>
            <person name="Song I."/>
            <person name="Kim S."/>
            <person name="Choi T."/>
            <person name="Kim D."/>
            <person name="Ryu S."/>
            <person name="Kim W."/>
        </authorList>
    </citation>
    <scope>NUCLEOTIDE SEQUENCE [LARGE SCALE GENOMIC DNA]</scope>
    <source>
        <tissue evidence="1">Muscle</tissue>
    </source>
</reference>
<dbReference type="EMBL" id="VSRR010087958">
    <property type="protein sequence ID" value="MPC91495.1"/>
    <property type="molecule type" value="Genomic_DNA"/>
</dbReference>
<name>A0A5B7J9Y5_PORTR</name>
<dbReference type="Proteomes" id="UP000324222">
    <property type="component" value="Unassembled WGS sequence"/>
</dbReference>
<evidence type="ECO:0000313" key="2">
    <source>
        <dbReference type="Proteomes" id="UP000324222"/>
    </source>
</evidence>
<protein>
    <submittedName>
        <fullName evidence="1">Uncharacterized protein</fullName>
    </submittedName>
</protein>
<comment type="caution">
    <text evidence="1">The sequence shown here is derived from an EMBL/GenBank/DDBJ whole genome shotgun (WGS) entry which is preliminary data.</text>
</comment>